<evidence type="ECO:0000259" key="1">
    <source>
        <dbReference type="Pfam" id="PF10105"/>
    </source>
</evidence>
<reference evidence="2 3" key="1">
    <citation type="submission" date="2020-01" db="EMBL/GenBank/DDBJ databases">
        <title>Genome analysis of Anaerocolumna sp. CBA3638.</title>
        <authorList>
            <person name="Kim J."/>
            <person name="Roh S.W."/>
        </authorList>
    </citation>
    <scope>NUCLEOTIDE SEQUENCE [LARGE SCALE GENOMIC DNA]</scope>
    <source>
        <strain evidence="2 3">CBA3638</strain>
    </source>
</reference>
<dbReference type="Pfam" id="PF10105">
    <property type="entry name" value="DUF2344"/>
    <property type="match status" value="1"/>
</dbReference>
<accession>A0A6P1TRH4</accession>
<keyword evidence="3" id="KW-1185">Reference proteome</keyword>
<organism evidence="2 3">
    <name type="scientific">Anaerocolumna sedimenticola</name>
    <dbReference type="NCBI Taxonomy" id="2696063"/>
    <lineage>
        <taxon>Bacteria</taxon>
        <taxon>Bacillati</taxon>
        <taxon>Bacillota</taxon>
        <taxon>Clostridia</taxon>
        <taxon>Lachnospirales</taxon>
        <taxon>Lachnospiraceae</taxon>
        <taxon>Anaerocolumna</taxon>
    </lineage>
</organism>
<dbReference type="KEGG" id="anr:Ana3638_17430"/>
<protein>
    <submittedName>
        <fullName evidence="2">DUF2344 domain-containing protein</fullName>
    </submittedName>
</protein>
<feature type="domain" description="DUF2344" evidence="1">
    <location>
        <begin position="2"/>
        <end position="212"/>
    </location>
</feature>
<dbReference type="AlphaFoldDB" id="A0A6P1TRH4"/>
<proteinExistence type="predicted"/>
<evidence type="ECO:0000313" key="3">
    <source>
        <dbReference type="Proteomes" id="UP000464314"/>
    </source>
</evidence>
<dbReference type="EMBL" id="CP048000">
    <property type="protein sequence ID" value="QHQ62346.1"/>
    <property type="molecule type" value="Genomic_DNA"/>
</dbReference>
<dbReference type="RefSeq" id="WP_161839170.1">
    <property type="nucleotide sequence ID" value="NZ_CP048000.1"/>
</dbReference>
<gene>
    <name evidence="2" type="ORF">Ana3638_17430</name>
</gene>
<dbReference type="InterPro" id="IPR018768">
    <property type="entry name" value="DUF2344"/>
</dbReference>
<sequence>MKVRIKFSKSGPLKFIGHLDVMRYFQKAFRRAELDVEYSQGYSPHQLMSFAAPLGVGLTSDGEYLDVSMISCEAPDQMIQKINDVMNEYIRIVDFKILPDNSKNAMSIVAGADYLLSLKDDYDFMDKAVFEQNFTAFFKQENITITKKSKKSENIVDIKPMIYHIAFEEDKFLESKGSVSETKNIQTVAETYENGIKVYMQLATGSVNNLKPELVMEAFCQYTGVEFKPFAFQVHRLEVYADLGDEINRKLIPLDRFGSYHES</sequence>
<dbReference type="Proteomes" id="UP000464314">
    <property type="component" value="Chromosome"/>
</dbReference>
<name>A0A6P1TRH4_9FIRM</name>
<dbReference type="NCBIfam" id="TIGR03936">
    <property type="entry name" value="sam_1_link_chp"/>
    <property type="match status" value="1"/>
</dbReference>
<evidence type="ECO:0000313" key="2">
    <source>
        <dbReference type="EMBL" id="QHQ62346.1"/>
    </source>
</evidence>